<dbReference type="STRING" id="1497955.HMPREF1872_00334"/>
<dbReference type="PANTHER" id="PTHR43280:SF2">
    <property type="entry name" value="HTH-TYPE TRANSCRIPTIONAL REGULATOR EXSA"/>
    <property type="match status" value="1"/>
</dbReference>
<dbReference type="RefSeq" id="WP_066713084.1">
    <property type="nucleotide sequence ID" value="NZ_JARFNM010000001.1"/>
</dbReference>
<dbReference type="InterPro" id="IPR020449">
    <property type="entry name" value="Tscrpt_reg_AraC-type_HTH"/>
</dbReference>
<reference evidence="6" key="1">
    <citation type="submission" date="2016-01" db="EMBL/GenBank/DDBJ databases">
        <authorList>
            <person name="Mitreva M."/>
            <person name="Pepin K.H."/>
            <person name="Mihindukulasuriya K.A."/>
            <person name="Fulton R."/>
            <person name="Fronick C."/>
            <person name="O'Laughlin M."/>
            <person name="Miner T."/>
            <person name="Herter B."/>
            <person name="Rosa B.A."/>
            <person name="Cordes M."/>
            <person name="Tomlinson C."/>
            <person name="Wollam A."/>
            <person name="Palsikar V.B."/>
            <person name="Mardis E.R."/>
            <person name="Wilson R.K."/>
        </authorList>
    </citation>
    <scope>NUCLEOTIDE SEQUENCE [LARGE SCALE GENOMIC DNA]</scope>
    <source>
        <strain evidence="6">KA00274</strain>
    </source>
</reference>
<keyword evidence="3" id="KW-0804">Transcription</keyword>
<evidence type="ECO:0000313" key="6">
    <source>
        <dbReference type="Proteomes" id="UP000070080"/>
    </source>
</evidence>
<dbReference type="InterPro" id="IPR009057">
    <property type="entry name" value="Homeodomain-like_sf"/>
</dbReference>
<name>A0A133YGP0_9FIRM</name>
<dbReference type="InterPro" id="IPR037923">
    <property type="entry name" value="HTH-like"/>
</dbReference>
<dbReference type="SUPFAM" id="SSF51215">
    <property type="entry name" value="Regulatory protein AraC"/>
    <property type="match status" value="1"/>
</dbReference>
<accession>A0A133YGP0</accession>
<evidence type="ECO:0000256" key="2">
    <source>
        <dbReference type="ARBA" id="ARBA00023125"/>
    </source>
</evidence>
<dbReference type="Pfam" id="PF12833">
    <property type="entry name" value="HTH_18"/>
    <property type="match status" value="2"/>
</dbReference>
<dbReference type="InterPro" id="IPR018062">
    <property type="entry name" value="HTH_AraC-typ_CS"/>
</dbReference>
<sequence length="492" mass="57057">MPKRTRWSKTMTDKSDNNFIKTQEVMFNNIATYEQQCDVAPTNPLLHQTARFLYVREGEGVIKIKQELYNIERDSLVVLMPWQVSEIVEVKTPLFYDLITFNFTFLDYLLKHNLNYRGSQDQLRDTLYGISCVNLDPAASKYVSYIFNEIALMLECKQINNVSAQVESAINNHSFNRNYRSTYLGIPSGRLNVLQEVSNYSLNIFQSEAQKELVKADHKSHHNVWETIRLTAKMIDLLAFYMQLATSREAVVLPADTAPSNYNSRSIFQYIYNNLIYHPSIEDVAGKFMMSSSTLDRYIRKTTGETFASLTKTMKVIKTIDYIIYTEFTLDEIAHLMGYTDASYISKLVFERTGKHTQDIRNDSTLITLVKHDRNLQLAKKIENYLYEHFSEEVSASLVATIFDISVNQLNTILQVAYERNFYDLLMYIRLTKASVLLTTTDLDVMDISYRVGFNSTKTFVRNFIKAYDITPSKFRNKTILQDANFTNEMSN</sequence>
<dbReference type="OrthoDB" id="94877at2"/>
<keyword evidence="1" id="KW-0805">Transcription regulation</keyword>
<dbReference type="AlphaFoldDB" id="A0A133YGP0"/>
<dbReference type="InterPro" id="IPR018060">
    <property type="entry name" value="HTH_AraC"/>
</dbReference>
<gene>
    <name evidence="5" type="ORF">HMPREF1872_00334</name>
</gene>
<organism evidence="5 6">
    <name type="scientific">Amygdalobacter nucleatus</name>
    <dbReference type="NCBI Taxonomy" id="3029274"/>
    <lineage>
        <taxon>Bacteria</taxon>
        <taxon>Bacillati</taxon>
        <taxon>Bacillota</taxon>
        <taxon>Clostridia</taxon>
        <taxon>Eubacteriales</taxon>
        <taxon>Oscillospiraceae</taxon>
        <taxon>Amygdalobacter</taxon>
    </lineage>
</organism>
<protein>
    <submittedName>
        <fullName evidence="5">Transcriptional regulator, AraC family</fullName>
    </submittedName>
</protein>
<dbReference type="PROSITE" id="PS00041">
    <property type="entry name" value="HTH_ARAC_FAMILY_1"/>
    <property type="match status" value="1"/>
</dbReference>
<dbReference type="EMBL" id="LSCV01000003">
    <property type="protein sequence ID" value="KXB42351.1"/>
    <property type="molecule type" value="Genomic_DNA"/>
</dbReference>
<evidence type="ECO:0000256" key="1">
    <source>
        <dbReference type="ARBA" id="ARBA00023015"/>
    </source>
</evidence>
<dbReference type="SMART" id="SM00342">
    <property type="entry name" value="HTH_ARAC"/>
    <property type="match status" value="2"/>
</dbReference>
<dbReference type="PROSITE" id="PS01124">
    <property type="entry name" value="HTH_ARAC_FAMILY_2"/>
    <property type="match status" value="2"/>
</dbReference>
<comment type="caution">
    <text evidence="5">The sequence shown here is derived from an EMBL/GenBank/DDBJ whole genome shotgun (WGS) entry which is preliminary data.</text>
</comment>
<evidence type="ECO:0000256" key="3">
    <source>
        <dbReference type="ARBA" id="ARBA00023163"/>
    </source>
</evidence>
<dbReference type="PANTHER" id="PTHR43280">
    <property type="entry name" value="ARAC-FAMILY TRANSCRIPTIONAL REGULATOR"/>
    <property type="match status" value="1"/>
</dbReference>
<evidence type="ECO:0000259" key="4">
    <source>
        <dbReference type="PROSITE" id="PS01124"/>
    </source>
</evidence>
<feature type="domain" description="HTH araC/xylS-type" evidence="4">
    <location>
        <begin position="265"/>
        <end position="363"/>
    </location>
</feature>
<keyword evidence="6" id="KW-1185">Reference proteome</keyword>
<dbReference type="GO" id="GO:0043565">
    <property type="term" value="F:sequence-specific DNA binding"/>
    <property type="evidence" value="ECO:0007669"/>
    <property type="project" value="InterPro"/>
</dbReference>
<dbReference type="Proteomes" id="UP000070080">
    <property type="component" value="Unassembled WGS sequence"/>
</dbReference>
<keyword evidence="2" id="KW-0238">DNA-binding</keyword>
<evidence type="ECO:0000313" key="5">
    <source>
        <dbReference type="EMBL" id="KXB42351.1"/>
    </source>
</evidence>
<proteinExistence type="predicted"/>
<dbReference type="SUPFAM" id="SSF46689">
    <property type="entry name" value="Homeodomain-like"/>
    <property type="match status" value="1"/>
</dbReference>
<dbReference type="Gene3D" id="1.10.10.60">
    <property type="entry name" value="Homeodomain-like"/>
    <property type="match status" value="2"/>
</dbReference>
<dbReference type="PRINTS" id="PR00032">
    <property type="entry name" value="HTHARAC"/>
</dbReference>
<dbReference type="GO" id="GO:0003700">
    <property type="term" value="F:DNA-binding transcription factor activity"/>
    <property type="evidence" value="ECO:0007669"/>
    <property type="project" value="InterPro"/>
</dbReference>
<feature type="domain" description="HTH araC/xylS-type" evidence="4">
    <location>
        <begin position="380"/>
        <end position="478"/>
    </location>
</feature>